<keyword evidence="2" id="KW-1185">Reference proteome</keyword>
<name>A0AAN6U4E6_9PEZI</name>
<evidence type="ECO:0000313" key="2">
    <source>
        <dbReference type="Proteomes" id="UP001302602"/>
    </source>
</evidence>
<sequence>MTDVDRNIYATASRKFSVCRWLWNGDGPRQRLFSNCAVGVFVLQCTWRMGIPAYPPLHCFLRHVCLFVAFCLAQLVEALRDNDPTPSVFQIAKAVCSAPGI</sequence>
<dbReference type="EMBL" id="MU853225">
    <property type="protein sequence ID" value="KAK4125969.1"/>
    <property type="molecule type" value="Genomic_DNA"/>
</dbReference>
<dbReference type="Proteomes" id="UP001302602">
    <property type="component" value="Unassembled WGS sequence"/>
</dbReference>
<dbReference type="AlphaFoldDB" id="A0AAN6U4E6"/>
<reference evidence="1" key="2">
    <citation type="submission" date="2023-05" db="EMBL/GenBank/DDBJ databases">
        <authorList>
            <consortium name="Lawrence Berkeley National Laboratory"/>
            <person name="Steindorff A."/>
            <person name="Hensen N."/>
            <person name="Bonometti L."/>
            <person name="Westerberg I."/>
            <person name="Brannstrom I.O."/>
            <person name="Guillou S."/>
            <person name="Cros-Aarteil S."/>
            <person name="Calhoun S."/>
            <person name="Haridas S."/>
            <person name="Kuo A."/>
            <person name="Mondo S."/>
            <person name="Pangilinan J."/>
            <person name="Riley R."/>
            <person name="Labutti K."/>
            <person name="Andreopoulos B."/>
            <person name="Lipzen A."/>
            <person name="Chen C."/>
            <person name="Yanf M."/>
            <person name="Daum C."/>
            <person name="Ng V."/>
            <person name="Clum A."/>
            <person name="Ohm R."/>
            <person name="Martin F."/>
            <person name="Silar P."/>
            <person name="Natvig D."/>
            <person name="Lalanne C."/>
            <person name="Gautier V."/>
            <person name="Ament-Velasquez S.L."/>
            <person name="Kruys A."/>
            <person name="Hutchinson M.I."/>
            <person name="Powell A.J."/>
            <person name="Barry K."/>
            <person name="Miller A.N."/>
            <person name="Grigoriev I.V."/>
            <person name="Debuchy R."/>
            <person name="Gladieux P."/>
            <person name="Thoren M.H."/>
            <person name="Johannesson H."/>
        </authorList>
    </citation>
    <scope>NUCLEOTIDE SEQUENCE</scope>
    <source>
        <strain evidence="1">CBS 731.68</strain>
    </source>
</reference>
<dbReference type="GeneID" id="87829167"/>
<comment type="caution">
    <text evidence="1">The sequence shown here is derived from an EMBL/GenBank/DDBJ whole genome shotgun (WGS) entry which is preliminary data.</text>
</comment>
<reference evidence="1" key="1">
    <citation type="journal article" date="2023" name="Mol. Phylogenet. Evol.">
        <title>Genome-scale phylogeny and comparative genomics of the fungal order Sordariales.</title>
        <authorList>
            <person name="Hensen N."/>
            <person name="Bonometti L."/>
            <person name="Westerberg I."/>
            <person name="Brannstrom I.O."/>
            <person name="Guillou S."/>
            <person name="Cros-Aarteil S."/>
            <person name="Calhoun S."/>
            <person name="Haridas S."/>
            <person name="Kuo A."/>
            <person name="Mondo S."/>
            <person name="Pangilinan J."/>
            <person name="Riley R."/>
            <person name="LaButti K."/>
            <person name="Andreopoulos B."/>
            <person name="Lipzen A."/>
            <person name="Chen C."/>
            <person name="Yan M."/>
            <person name="Daum C."/>
            <person name="Ng V."/>
            <person name="Clum A."/>
            <person name="Steindorff A."/>
            <person name="Ohm R.A."/>
            <person name="Martin F."/>
            <person name="Silar P."/>
            <person name="Natvig D.O."/>
            <person name="Lalanne C."/>
            <person name="Gautier V."/>
            <person name="Ament-Velasquez S.L."/>
            <person name="Kruys A."/>
            <person name="Hutchinson M.I."/>
            <person name="Powell A.J."/>
            <person name="Barry K."/>
            <person name="Miller A.N."/>
            <person name="Grigoriev I.V."/>
            <person name="Debuchy R."/>
            <person name="Gladieux P."/>
            <person name="Hiltunen Thoren M."/>
            <person name="Johannesson H."/>
        </authorList>
    </citation>
    <scope>NUCLEOTIDE SEQUENCE</scope>
    <source>
        <strain evidence="1">CBS 731.68</strain>
    </source>
</reference>
<proteinExistence type="predicted"/>
<gene>
    <name evidence="1" type="ORF">N657DRAFT_642736</name>
</gene>
<accession>A0AAN6U4E6</accession>
<organism evidence="1 2">
    <name type="scientific">Parathielavia appendiculata</name>
    <dbReference type="NCBI Taxonomy" id="2587402"/>
    <lineage>
        <taxon>Eukaryota</taxon>
        <taxon>Fungi</taxon>
        <taxon>Dikarya</taxon>
        <taxon>Ascomycota</taxon>
        <taxon>Pezizomycotina</taxon>
        <taxon>Sordariomycetes</taxon>
        <taxon>Sordariomycetidae</taxon>
        <taxon>Sordariales</taxon>
        <taxon>Chaetomiaceae</taxon>
        <taxon>Parathielavia</taxon>
    </lineage>
</organism>
<protein>
    <submittedName>
        <fullName evidence="1">Uncharacterized protein</fullName>
    </submittedName>
</protein>
<dbReference type="RefSeq" id="XP_062649740.1">
    <property type="nucleotide sequence ID" value="XM_062792398.1"/>
</dbReference>
<evidence type="ECO:0000313" key="1">
    <source>
        <dbReference type="EMBL" id="KAK4125969.1"/>
    </source>
</evidence>